<dbReference type="AlphaFoldDB" id="A0AAN6X3B0"/>
<accession>A0AAN6X3B0</accession>
<reference evidence="3" key="1">
    <citation type="journal article" date="2023" name="Mol. Phylogenet. Evol.">
        <title>Genome-scale phylogeny and comparative genomics of the fungal order Sordariales.</title>
        <authorList>
            <person name="Hensen N."/>
            <person name="Bonometti L."/>
            <person name="Westerberg I."/>
            <person name="Brannstrom I.O."/>
            <person name="Guillou S."/>
            <person name="Cros-Aarteil S."/>
            <person name="Calhoun S."/>
            <person name="Haridas S."/>
            <person name="Kuo A."/>
            <person name="Mondo S."/>
            <person name="Pangilinan J."/>
            <person name="Riley R."/>
            <person name="LaButti K."/>
            <person name="Andreopoulos B."/>
            <person name="Lipzen A."/>
            <person name="Chen C."/>
            <person name="Yan M."/>
            <person name="Daum C."/>
            <person name="Ng V."/>
            <person name="Clum A."/>
            <person name="Steindorff A."/>
            <person name="Ohm R.A."/>
            <person name="Martin F."/>
            <person name="Silar P."/>
            <person name="Natvig D.O."/>
            <person name="Lalanne C."/>
            <person name="Gautier V."/>
            <person name="Ament-Velasquez S.L."/>
            <person name="Kruys A."/>
            <person name="Hutchinson M.I."/>
            <person name="Powell A.J."/>
            <person name="Barry K."/>
            <person name="Miller A.N."/>
            <person name="Grigoriev I.V."/>
            <person name="Debuchy R."/>
            <person name="Gladieux P."/>
            <person name="Hiltunen Thoren M."/>
            <person name="Johannesson H."/>
        </authorList>
    </citation>
    <scope>NUCLEOTIDE SEQUENCE</scope>
    <source>
        <strain evidence="3">PSN309</strain>
    </source>
</reference>
<feature type="compositionally biased region" description="Basic and acidic residues" evidence="1">
    <location>
        <begin position="378"/>
        <end position="387"/>
    </location>
</feature>
<dbReference type="InterPro" id="IPR010982">
    <property type="entry name" value="Lambda_DNA-bd_dom_sf"/>
</dbReference>
<dbReference type="Gene3D" id="1.10.260.40">
    <property type="entry name" value="lambda repressor-like DNA-binding domains"/>
    <property type="match status" value="1"/>
</dbReference>
<dbReference type="Pfam" id="PF24852">
    <property type="entry name" value="DUF7726"/>
    <property type="match status" value="2"/>
</dbReference>
<feature type="compositionally biased region" description="Low complexity" evidence="1">
    <location>
        <begin position="216"/>
        <end position="233"/>
    </location>
</feature>
<evidence type="ECO:0000313" key="3">
    <source>
        <dbReference type="EMBL" id="KAK4192851.1"/>
    </source>
</evidence>
<dbReference type="PANTHER" id="PTHR42339:SF1">
    <property type="entry name" value="HISTONE H1"/>
    <property type="match status" value="1"/>
</dbReference>
<feature type="domain" description="DUF7726" evidence="2">
    <location>
        <begin position="137"/>
        <end position="207"/>
    </location>
</feature>
<evidence type="ECO:0000256" key="1">
    <source>
        <dbReference type="SAM" id="MobiDB-lite"/>
    </source>
</evidence>
<name>A0AAN6X3B0_9PEZI</name>
<dbReference type="Proteomes" id="UP001302126">
    <property type="component" value="Unassembled WGS sequence"/>
</dbReference>
<protein>
    <recommendedName>
        <fullName evidence="2">DUF7726 domain-containing protein</fullName>
    </recommendedName>
</protein>
<dbReference type="PANTHER" id="PTHR42339">
    <property type="entry name" value="HISTONE H1"/>
    <property type="match status" value="1"/>
</dbReference>
<evidence type="ECO:0000259" key="2">
    <source>
        <dbReference type="Pfam" id="PF24852"/>
    </source>
</evidence>
<reference evidence="3" key="2">
    <citation type="submission" date="2023-05" db="EMBL/GenBank/DDBJ databases">
        <authorList>
            <consortium name="Lawrence Berkeley National Laboratory"/>
            <person name="Steindorff A."/>
            <person name="Hensen N."/>
            <person name="Bonometti L."/>
            <person name="Westerberg I."/>
            <person name="Brannstrom I.O."/>
            <person name="Guillou S."/>
            <person name="Cros-Aarteil S."/>
            <person name="Calhoun S."/>
            <person name="Haridas S."/>
            <person name="Kuo A."/>
            <person name="Mondo S."/>
            <person name="Pangilinan J."/>
            <person name="Riley R."/>
            <person name="Labutti K."/>
            <person name="Andreopoulos B."/>
            <person name="Lipzen A."/>
            <person name="Chen C."/>
            <person name="Yanf M."/>
            <person name="Daum C."/>
            <person name="Ng V."/>
            <person name="Clum A."/>
            <person name="Ohm R."/>
            <person name="Martin F."/>
            <person name="Silar P."/>
            <person name="Natvig D."/>
            <person name="Lalanne C."/>
            <person name="Gautier V."/>
            <person name="Ament-Velasquez S.L."/>
            <person name="Kruys A."/>
            <person name="Hutchinson M.I."/>
            <person name="Powell A.J."/>
            <person name="Barry K."/>
            <person name="Miller A.N."/>
            <person name="Grigoriev I.V."/>
            <person name="Debuchy R."/>
            <person name="Gladieux P."/>
            <person name="Thoren M.H."/>
            <person name="Johannesson H."/>
        </authorList>
    </citation>
    <scope>NUCLEOTIDE SEQUENCE</scope>
    <source>
        <strain evidence="3">PSN309</strain>
    </source>
</reference>
<dbReference type="EMBL" id="MU864353">
    <property type="protein sequence ID" value="KAK4192851.1"/>
    <property type="molecule type" value="Genomic_DNA"/>
</dbReference>
<sequence length="458" mass="48987">MADFQAQFQPVASAAPGNLSSCPPLQHTSTLVVLLGVRTRRISCPRTASSQGLQPGPGTSPPSYHELAIACPSSRSSSSTGASVSVCASTCRCTTACTAEPTGDQQQEAQVTHDHAALAVSGKAPIDLDDIDLDNYPIDKNCDQVRRLINKLLDGGAMTKTDFAKEIGVSAKSLAGFMGCHGAMKGANFAAYDAAWEWFKKREIAGVPLPSKKQKVTATAAPPTTAASTSGATTTTTAAGKKAAAGASAPAAAAAAAPAVAVDISDVVLEGEDERDEIPVFDSCDEILRKINLYLQKDGVTQAQFCREIYGQLRSPNKPKLFQSVQLQRFRGMKGAYAGCKSLIYYCAYVFFEKIRIKEGKPKSKHRLEQEELWGPRGADRDHEDSRGGRLRESVHLAYQFLLGAPLPSAHLSNPLDFSRSVCSPAPSLEQWKTCPIHQLIVGEAEVLHLEDGDVWGR</sequence>
<dbReference type="InterPro" id="IPR056143">
    <property type="entry name" value="DUF7726"/>
</dbReference>
<feature type="region of interest" description="Disordered" evidence="1">
    <location>
        <begin position="211"/>
        <end position="233"/>
    </location>
</feature>
<feature type="domain" description="DUF7726" evidence="2">
    <location>
        <begin position="279"/>
        <end position="361"/>
    </location>
</feature>
<keyword evidence="4" id="KW-1185">Reference proteome</keyword>
<comment type="caution">
    <text evidence="3">The sequence shown here is derived from an EMBL/GenBank/DDBJ whole genome shotgun (WGS) entry which is preliminary data.</text>
</comment>
<gene>
    <name evidence="3" type="ORF">QBC35DRAFT_469711</name>
</gene>
<feature type="region of interest" description="Disordered" evidence="1">
    <location>
        <begin position="366"/>
        <end position="387"/>
    </location>
</feature>
<evidence type="ECO:0000313" key="4">
    <source>
        <dbReference type="Proteomes" id="UP001302126"/>
    </source>
</evidence>
<proteinExistence type="predicted"/>
<dbReference type="GO" id="GO:0003677">
    <property type="term" value="F:DNA binding"/>
    <property type="evidence" value="ECO:0007669"/>
    <property type="project" value="InterPro"/>
</dbReference>
<organism evidence="3 4">
    <name type="scientific">Podospora australis</name>
    <dbReference type="NCBI Taxonomy" id="1536484"/>
    <lineage>
        <taxon>Eukaryota</taxon>
        <taxon>Fungi</taxon>
        <taxon>Dikarya</taxon>
        <taxon>Ascomycota</taxon>
        <taxon>Pezizomycotina</taxon>
        <taxon>Sordariomycetes</taxon>
        <taxon>Sordariomycetidae</taxon>
        <taxon>Sordariales</taxon>
        <taxon>Podosporaceae</taxon>
        <taxon>Podospora</taxon>
    </lineage>
</organism>